<sequence>MEAPGIGMMMVATAWEGQTLSEGHSSNNGHYGCVPLELPITDRTQPTTTPAGPNTLPEDYGGLEILKCFQQLPCCVQKKEWDEISWKHLQLQLKRED</sequence>
<evidence type="ECO:0000313" key="1">
    <source>
        <dbReference type="EMBL" id="CAI9280574.1"/>
    </source>
</evidence>
<proteinExistence type="predicted"/>
<dbReference type="AlphaFoldDB" id="A0AA35YUY2"/>
<organism evidence="1 2">
    <name type="scientific">Lactuca saligna</name>
    <name type="common">Willowleaf lettuce</name>
    <dbReference type="NCBI Taxonomy" id="75948"/>
    <lineage>
        <taxon>Eukaryota</taxon>
        <taxon>Viridiplantae</taxon>
        <taxon>Streptophyta</taxon>
        <taxon>Embryophyta</taxon>
        <taxon>Tracheophyta</taxon>
        <taxon>Spermatophyta</taxon>
        <taxon>Magnoliopsida</taxon>
        <taxon>eudicotyledons</taxon>
        <taxon>Gunneridae</taxon>
        <taxon>Pentapetalae</taxon>
        <taxon>asterids</taxon>
        <taxon>campanulids</taxon>
        <taxon>Asterales</taxon>
        <taxon>Asteraceae</taxon>
        <taxon>Cichorioideae</taxon>
        <taxon>Cichorieae</taxon>
        <taxon>Lactucinae</taxon>
        <taxon>Lactuca</taxon>
    </lineage>
</organism>
<accession>A0AA35YUY2</accession>
<gene>
    <name evidence="1" type="ORF">LSALG_LOCUS20319</name>
</gene>
<evidence type="ECO:0000313" key="2">
    <source>
        <dbReference type="Proteomes" id="UP001177003"/>
    </source>
</evidence>
<keyword evidence="2" id="KW-1185">Reference proteome</keyword>
<dbReference type="Proteomes" id="UP001177003">
    <property type="component" value="Chromosome 4"/>
</dbReference>
<protein>
    <submittedName>
        <fullName evidence="1">Uncharacterized protein</fullName>
    </submittedName>
</protein>
<name>A0AA35YUY2_LACSI</name>
<reference evidence="1" key="1">
    <citation type="submission" date="2023-04" db="EMBL/GenBank/DDBJ databases">
        <authorList>
            <person name="Vijverberg K."/>
            <person name="Xiong W."/>
            <person name="Schranz E."/>
        </authorList>
    </citation>
    <scope>NUCLEOTIDE SEQUENCE</scope>
</reference>
<dbReference type="EMBL" id="OX465080">
    <property type="protein sequence ID" value="CAI9280574.1"/>
    <property type="molecule type" value="Genomic_DNA"/>
</dbReference>